<dbReference type="RefSeq" id="WP_183260082.1">
    <property type="nucleotide sequence ID" value="NZ_BAAAVZ010000008.1"/>
</dbReference>
<feature type="chain" id="PRO_5046621390" description="Kazal-like domain-containing protein" evidence="1">
    <location>
        <begin position="22"/>
        <end position="124"/>
    </location>
</feature>
<evidence type="ECO:0000313" key="3">
    <source>
        <dbReference type="EMBL" id="MBB4648508.1"/>
    </source>
</evidence>
<name>A0ABR6KVM4_9HYPH</name>
<keyword evidence="4" id="KW-1185">Reference proteome</keyword>
<dbReference type="Gene3D" id="3.30.60.30">
    <property type="match status" value="2"/>
</dbReference>
<evidence type="ECO:0000256" key="1">
    <source>
        <dbReference type="SAM" id="SignalP"/>
    </source>
</evidence>
<dbReference type="SUPFAM" id="SSF100895">
    <property type="entry name" value="Kazal-type serine protease inhibitors"/>
    <property type="match status" value="2"/>
</dbReference>
<gene>
    <name evidence="3" type="ORF">GGQ99_000230</name>
</gene>
<evidence type="ECO:0000313" key="4">
    <source>
        <dbReference type="Proteomes" id="UP000539538"/>
    </source>
</evidence>
<dbReference type="SMART" id="SM00280">
    <property type="entry name" value="KAZAL"/>
    <property type="match status" value="2"/>
</dbReference>
<feature type="domain" description="Kazal-like" evidence="2">
    <location>
        <begin position="70"/>
        <end position="124"/>
    </location>
</feature>
<organism evidence="3 4">
    <name type="scientific">Aminobacter niigataensis</name>
    <dbReference type="NCBI Taxonomy" id="83265"/>
    <lineage>
        <taxon>Bacteria</taxon>
        <taxon>Pseudomonadati</taxon>
        <taxon>Pseudomonadota</taxon>
        <taxon>Alphaproteobacteria</taxon>
        <taxon>Hyphomicrobiales</taxon>
        <taxon>Phyllobacteriaceae</taxon>
        <taxon>Aminobacter</taxon>
    </lineage>
</organism>
<dbReference type="InterPro" id="IPR053265">
    <property type="entry name" value="Serpin"/>
</dbReference>
<dbReference type="CDD" id="cd00104">
    <property type="entry name" value="KAZAL_FS"/>
    <property type="match status" value="1"/>
</dbReference>
<reference evidence="3 4" key="1">
    <citation type="submission" date="2020-08" db="EMBL/GenBank/DDBJ databases">
        <title>Genomic Encyclopedia of Type Strains, Phase IV (KMG-IV): sequencing the most valuable type-strain genomes for metagenomic binning, comparative biology and taxonomic classification.</title>
        <authorList>
            <person name="Goeker M."/>
        </authorList>
    </citation>
    <scope>NUCLEOTIDE SEQUENCE [LARGE SCALE GENOMIC DNA]</scope>
    <source>
        <strain evidence="3 4">DSM 7050</strain>
    </source>
</reference>
<dbReference type="PROSITE" id="PS51465">
    <property type="entry name" value="KAZAL_2"/>
    <property type="match status" value="1"/>
</dbReference>
<sequence>MNRLFANPAALLLMALGMLTACVPQSPGPGPGPSRPQACTFEYAPVCGQRGDRTRTFSNSCMARADGFRVIHNGQCRRPEQQQTACPAIYLPVCAVSGARWRTFSNSCLARADNFRVVHEGRCR</sequence>
<dbReference type="EMBL" id="JACHOT010000001">
    <property type="protein sequence ID" value="MBB4648508.1"/>
    <property type="molecule type" value="Genomic_DNA"/>
</dbReference>
<dbReference type="Proteomes" id="UP000539538">
    <property type="component" value="Unassembled WGS sequence"/>
</dbReference>
<dbReference type="InterPro" id="IPR036058">
    <property type="entry name" value="Kazal_dom_sf"/>
</dbReference>
<accession>A0ABR6KVM4</accession>
<evidence type="ECO:0000259" key="2">
    <source>
        <dbReference type="PROSITE" id="PS51465"/>
    </source>
</evidence>
<dbReference type="PANTHER" id="PTHR21131:SF0">
    <property type="entry name" value="GEO10195P1-RELATED"/>
    <property type="match status" value="1"/>
</dbReference>
<dbReference type="InterPro" id="IPR002350">
    <property type="entry name" value="Kazal_dom"/>
</dbReference>
<dbReference type="Pfam" id="PF07648">
    <property type="entry name" value="Kazal_2"/>
    <property type="match status" value="2"/>
</dbReference>
<dbReference type="PROSITE" id="PS51257">
    <property type="entry name" value="PROKAR_LIPOPROTEIN"/>
    <property type="match status" value="1"/>
</dbReference>
<keyword evidence="1" id="KW-0732">Signal</keyword>
<comment type="caution">
    <text evidence="3">The sequence shown here is derived from an EMBL/GenBank/DDBJ whole genome shotgun (WGS) entry which is preliminary data.</text>
</comment>
<dbReference type="PANTHER" id="PTHR21131">
    <property type="entry name" value="SERINE-TYPE ENDOPEPTIDASE INHIBITOR"/>
    <property type="match status" value="1"/>
</dbReference>
<feature type="signal peptide" evidence="1">
    <location>
        <begin position="1"/>
        <end position="21"/>
    </location>
</feature>
<protein>
    <recommendedName>
        <fullName evidence="2">Kazal-like domain-containing protein</fullName>
    </recommendedName>
</protein>
<proteinExistence type="predicted"/>